<evidence type="ECO:0000256" key="2">
    <source>
        <dbReference type="ARBA" id="ARBA00009034"/>
    </source>
</evidence>
<sequence length="143" mass="15658">MSAKVFLPLLVCVLMGGLGALAQDGRIKLCGREFVRMVISSCGSSRLRRHAPEIDQPHWDFYSDLLDRMSSDQLLTSSNEEVQKQQQQQQQEGTLGLTAHGSPVRDSGSPEGHSASHRIRRDTGPAGLCCRSGCTISELVQFC</sequence>
<keyword evidence="7" id="KW-1015">Disulfide bond</keyword>
<evidence type="ECO:0000256" key="11">
    <source>
        <dbReference type="RuleBase" id="RU000406"/>
    </source>
</evidence>
<evidence type="ECO:0000256" key="9">
    <source>
        <dbReference type="ARBA" id="ARBA00032209"/>
    </source>
</evidence>
<organism evidence="15 16">
    <name type="scientific">Alosa alosa</name>
    <name type="common">allis shad</name>
    <dbReference type="NCBI Taxonomy" id="278164"/>
    <lineage>
        <taxon>Eukaryota</taxon>
        <taxon>Metazoa</taxon>
        <taxon>Chordata</taxon>
        <taxon>Craniata</taxon>
        <taxon>Vertebrata</taxon>
        <taxon>Euteleostomi</taxon>
        <taxon>Actinopterygii</taxon>
        <taxon>Neopterygii</taxon>
        <taxon>Teleostei</taxon>
        <taxon>Clupei</taxon>
        <taxon>Clupeiformes</taxon>
        <taxon>Clupeoidei</taxon>
        <taxon>Clupeidae</taxon>
        <taxon>Alosa</taxon>
    </lineage>
</organism>
<name>A0AAV6HIG7_9TELE</name>
<comment type="subcellular location">
    <subcellularLocation>
        <location evidence="1 11">Secreted</location>
    </subcellularLocation>
</comment>
<dbReference type="PROSITE" id="PS00262">
    <property type="entry name" value="INSULIN"/>
    <property type="match status" value="1"/>
</dbReference>
<comment type="caution">
    <text evidence="15">The sequence shown here is derived from an EMBL/GenBank/DDBJ whole genome shotgun (WGS) entry which is preliminary data.</text>
</comment>
<evidence type="ECO:0000259" key="14">
    <source>
        <dbReference type="SMART" id="SM00078"/>
    </source>
</evidence>
<evidence type="ECO:0000256" key="13">
    <source>
        <dbReference type="SAM" id="SignalP"/>
    </source>
</evidence>
<feature type="region of interest" description="Disordered" evidence="12">
    <location>
        <begin position="74"/>
        <end position="120"/>
    </location>
</feature>
<keyword evidence="5" id="KW-0165">Cleavage on pair of basic residues</keyword>
<comment type="function">
    <text evidence="8">Seems to play a role in testicular function. May be a trophic hormone with a role in testicular descent in fetal life. Is a ligand for LGR8 receptor.</text>
</comment>
<dbReference type="PANTHER" id="PTHR10423:SF3">
    <property type="entry name" value="INSULIN-LIKE 3"/>
    <property type="match status" value="1"/>
</dbReference>
<keyword evidence="6 13" id="KW-0732">Signal</keyword>
<gene>
    <name evidence="15" type="ORF">AALO_G00002480</name>
</gene>
<dbReference type="SMART" id="SM00078">
    <property type="entry name" value="IlGF"/>
    <property type="match status" value="1"/>
</dbReference>
<dbReference type="GO" id="GO:0001664">
    <property type="term" value="F:G protein-coupled receptor binding"/>
    <property type="evidence" value="ECO:0007669"/>
    <property type="project" value="TreeGrafter"/>
</dbReference>
<evidence type="ECO:0000256" key="6">
    <source>
        <dbReference type="ARBA" id="ARBA00022729"/>
    </source>
</evidence>
<evidence type="ECO:0000256" key="10">
    <source>
        <dbReference type="ARBA" id="ARBA00032881"/>
    </source>
</evidence>
<evidence type="ECO:0000313" key="15">
    <source>
        <dbReference type="EMBL" id="KAG5285356.1"/>
    </source>
</evidence>
<accession>A0AAV6HIG7</accession>
<feature type="chain" id="PRO_5043708794" description="Insulin-like 3" evidence="13">
    <location>
        <begin position="23"/>
        <end position="143"/>
    </location>
</feature>
<dbReference type="InterPro" id="IPR043387">
    <property type="entry name" value="INSL3/INSL4"/>
</dbReference>
<reference evidence="15 16" key="1">
    <citation type="submission" date="2020-10" db="EMBL/GenBank/DDBJ databases">
        <title>Chromosome-scale genome assembly of the Allis shad, Alosa alosa.</title>
        <authorList>
            <person name="Margot Z."/>
            <person name="Christophe K."/>
            <person name="Cabau C."/>
            <person name="Louis A."/>
            <person name="Berthelot C."/>
            <person name="Parey E."/>
            <person name="Roest Crollius H."/>
            <person name="Montfort J."/>
            <person name="Robinson-Rechavi M."/>
            <person name="Bucao C."/>
            <person name="Bouchez O."/>
            <person name="Gislard M."/>
            <person name="Lluch J."/>
            <person name="Milhes M."/>
            <person name="Lampietro C."/>
            <person name="Lopez Roques C."/>
            <person name="Donnadieu C."/>
            <person name="Braasch I."/>
            <person name="Desvignes T."/>
            <person name="Postlethwait J."/>
            <person name="Bobe J."/>
            <person name="Guiguen Y."/>
        </authorList>
    </citation>
    <scope>NUCLEOTIDE SEQUENCE [LARGE SCALE GENOMIC DNA]</scope>
    <source>
        <strain evidence="15">M-15738</strain>
        <tissue evidence="15">Blood</tissue>
    </source>
</reference>
<dbReference type="InterPro" id="IPR036438">
    <property type="entry name" value="Insulin-like_sf"/>
</dbReference>
<evidence type="ECO:0000256" key="7">
    <source>
        <dbReference type="ARBA" id="ARBA00023157"/>
    </source>
</evidence>
<evidence type="ECO:0000256" key="8">
    <source>
        <dbReference type="ARBA" id="ARBA00025288"/>
    </source>
</evidence>
<dbReference type="GO" id="GO:0005179">
    <property type="term" value="F:hormone activity"/>
    <property type="evidence" value="ECO:0007669"/>
    <property type="project" value="InterPro"/>
</dbReference>
<evidence type="ECO:0000256" key="4">
    <source>
        <dbReference type="ARBA" id="ARBA00022525"/>
    </source>
</evidence>
<protein>
    <recommendedName>
        <fullName evidence="3">Insulin-like 3</fullName>
    </recommendedName>
    <alternativeName>
        <fullName evidence="10">Leydig insulin-like peptide</fullName>
    </alternativeName>
    <alternativeName>
        <fullName evidence="9">Relaxin-like factor</fullName>
    </alternativeName>
</protein>
<comment type="similarity">
    <text evidence="2 11">Belongs to the insulin family.</text>
</comment>
<dbReference type="InterPro" id="IPR022353">
    <property type="entry name" value="Insulin_CS"/>
</dbReference>
<evidence type="ECO:0000256" key="1">
    <source>
        <dbReference type="ARBA" id="ARBA00004613"/>
    </source>
</evidence>
<keyword evidence="16" id="KW-1185">Reference proteome</keyword>
<keyword evidence="4 11" id="KW-0964">Secreted</keyword>
<evidence type="ECO:0000256" key="12">
    <source>
        <dbReference type="SAM" id="MobiDB-lite"/>
    </source>
</evidence>
<evidence type="ECO:0000313" key="16">
    <source>
        <dbReference type="Proteomes" id="UP000823561"/>
    </source>
</evidence>
<dbReference type="Proteomes" id="UP000823561">
    <property type="component" value="Chromosome 1"/>
</dbReference>
<dbReference type="EMBL" id="JADWDJ010000001">
    <property type="protein sequence ID" value="KAG5285356.1"/>
    <property type="molecule type" value="Genomic_DNA"/>
</dbReference>
<proteinExistence type="inferred from homology"/>
<dbReference type="Pfam" id="PF00049">
    <property type="entry name" value="Insulin"/>
    <property type="match status" value="1"/>
</dbReference>
<feature type="domain" description="Insulin-like" evidence="14">
    <location>
        <begin position="27"/>
        <end position="143"/>
    </location>
</feature>
<dbReference type="GO" id="GO:0005615">
    <property type="term" value="C:extracellular space"/>
    <property type="evidence" value="ECO:0007669"/>
    <property type="project" value="TreeGrafter"/>
</dbReference>
<dbReference type="Gene3D" id="1.10.100.10">
    <property type="entry name" value="Insulin-like"/>
    <property type="match status" value="1"/>
</dbReference>
<feature type="signal peptide" evidence="13">
    <location>
        <begin position="1"/>
        <end position="22"/>
    </location>
</feature>
<dbReference type="SUPFAM" id="SSF56994">
    <property type="entry name" value="Insulin-like"/>
    <property type="match status" value="1"/>
</dbReference>
<dbReference type="AlphaFoldDB" id="A0AAV6HIG7"/>
<dbReference type="PANTHER" id="PTHR10423">
    <property type="entry name" value="INSULIN-LIKE 3"/>
    <property type="match status" value="1"/>
</dbReference>
<dbReference type="GO" id="GO:0007193">
    <property type="term" value="P:adenylate cyclase-inhibiting G protein-coupled receptor signaling pathway"/>
    <property type="evidence" value="ECO:0007669"/>
    <property type="project" value="TreeGrafter"/>
</dbReference>
<dbReference type="InterPro" id="IPR016179">
    <property type="entry name" value="Insulin-like"/>
</dbReference>
<evidence type="ECO:0000256" key="3">
    <source>
        <dbReference type="ARBA" id="ARBA00014427"/>
    </source>
</evidence>
<evidence type="ECO:0000256" key="5">
    <source>
        <dbReference type="ARBA" id="ARBA00022685"/>
    </source>
</evidence>